<gene>
    <name evidence="1" type="ORF">BaRGS_00010555</name>
</gene>
<dbReference type="AlphaFoldDB" id="A0ABD0LG16"/>
<comment type="caution">
    <text evidence="1">The sequence shown here is derived from an EMBL/GenBank/DDBJ whole genome shotgun (WGS) entry which is preliminary data.</text>
</comment>
<organism evidence="1 2">
    <name type="scientific">Batillaria attramentaria</name>
    <dbReference type="NCBI Taxonomy" id="370345"/>
    <lineage>
        <taxon>Eukaryota</taxon>
        <taxon>Metazoa</taxon>
        <taxon>Spiralia</taxon>
        <taxon>Lophotrochozoa</taxon>
        <taxon>Mollusca</taxon>
        <taxon>Gastropoda</taxon>
        <taxon>Caenogastropoda</taxon>
        <taxon>Sorbeoconcha</taxon>
        <taxon>Cerithioidea</taxon>
        <taxon>Batillariidae</taxon>
        <taxon>Batillaria</taxon>
    </lineage>
</organism>
<proteinExistence type="predicted"/>
<evidence type="ECO:0000313" key="2">
    <source>
        <dbReference type="Proteomes" id="UP001519460"/>
    </source>
</evidence>
<keyword evidence="2" id="KW-1185">Reference proteome</keyword>
<evidence type="ECO:0000313" key="1">
    <source>
        <dbReference type="EMBL" id="KAK7498295.1"/>
    </source>
</evidence>
<accession>A0ABD0LG16</accession>
<dbReference type="EMBL" id="JACVVK020000052">
    <property type="protein sequence ID" value="KAK7498295.1"/>
    <property type="molecule type" value="Genomic_DNA"/>
</dbReference>
<protein>
    <submittedName>
        <fullName evidence="1">Uncharacterized protein</fullName>
    </submittedName>
</protein>
<sequence length="88" mass="9766">MPRVANIHVMCEIACTRRQPWNQCIINQVSLDLTPKAARSVHTLCPHWTEISPSPTLALAVRSAVLAQDCSRQCVPWAMLSGFQAHSD</sequence>
<dbReference type="Proteomes" id="UP001519460">
    <property type="component" value="Unassembled WGS sequence"/>
</dbReference>
<name>A0ABD0LG16_9CAEN</name>
<reference evidence="1 2" key="1">
    <citation type="journal article" date="2023" name="Sci. Data">
        <title>Genome assembly of the Korean intertidal mud-creeper Batillaria attramentaria.</title>
        <authorList>
            <person name="Patra A.K."/>
            <person name="Ho P.T."/>
            <person name="Jun S."/>
            <person name="Lee S.J."/>
            <person name="Kim Y."/>
            <person name="Won Y.J."/>
        </authorList>
    </citation>
    <scope>NUCLEOTIDE SEQUENCE [LARGE SCALE GENOMIC DNA]</scope>
    <source>
        <strain evidence="1">Wonlab-2016</strain>
    </source>
</reference>